<gene>
    <name evidence="1" type="ORF">LP422_09885</name>
</gene>
<evidence type="ECO:0000313" key="2">
    <source>
        <dbReference type="Proteomes" id="UP001059663"/>
    </source>
</evidence>
<name>A0AC61U7T0_9MICO</name>
<sequence length="173" mass="19349">MHNDQLARIVEALSREPEEDYTLQQVVTEAVKNIPGCTMCSVFLRRGLLRRDRCEHRPHGQARRRAAVRDGPRSVPVRPERAGDRPRARHAERAALAAVGRLGERARSALIPERAPGLLRPPAGQPEHVLGLRRRLRPGTPSTAPRCTPARHRCRWASHGRSPGCAAPCRTDW</sequence>
<reference evidence="1" key="1">
    <citation type="submission" date="2021-11" db="EMBL/GenBank/DDBJ databases">
        <title>Study of the species diversity of bacterial strains isolated from a unique natural object - Shulgan-Tash cave (Bashkiria).</title>
        <authorList>
            <person name="Sazanova A.L."/>
            <person name="Chirak E.R."/>
            <person name="Safronova V.I."/>
        </authorList>
    </citation>
    <scope>NUCLEOTIDE SEQUENCE</scope>
    <source>
        <strain evidence="1">P1</strain>
    </source>
</reference>
<organism evidence="1 2">
    <name type="scientific">Janibacter limosus</name>
    <dbReference type="NCBI Taxonomy" id="53458"/>
    <lineage>
        <taxon>Bacteria</taxon>
        <taxon>Bacillati</taxon>
        <taxon>Actinomycetota</taxon>
        <taxon>Actinomycetes</taxon>
        <taxon>Micrococcales</taxon>
        <taxon>Intrasporangiaceae</taxon>
        <taxon>Janibacter</taxon>
    </lineage>
</organism>
<accession>A0AC61U7T0</accession>
<dbReference type="Proteomes" id="UP001059663">
    <property type="component" value="Chromosome"/>
</dbReference>
<proteinExistence type="predicted"/>
<protein>
    <submittedName>
        <fullName evidence="1">Uncharacterized protein</fullName>
    </submittedName>
</protein>
<dbReference type="EMBL" id="CP087977">
    <property type="protein sequence ID" value="UUZ46100.1"/>
    <property type="molecule type" value="Genomic_DNA"/>
</dbReference>
<evidence type="ECO:0000313" key="1">
    <source>
        <dbReference type="EMBL" id="UUZ46100.1"/>
    </source>
</evidence>